<reference evidence="1" key="1">
    <citation type="submission" date="2021-01" db="EMBL/GenBank/DDBJ databases">
        <authorList>
            <consortium name="Genoscope - CEA"/>
            <person name="William W."/>
        </authorList>
    </citation>
    <scope>NUCLEOTIDE SEQUENCE</scope>
</reference>
<keyword evidence="2" id="KW-1185">Reference proteome</keyword>
<proteinExistence type="predicted"/>
<gene>
    <name evidence="1" type="ORF">POCTA_138.1.T1950006</name>
</gene>
<dbReference type="EMBL" id="CAJJDP010000199">
    <property type="protein sequence ID" value="CAD8214931.1"/>
    <property type="molecule type" value="Genomic_DNA"/>
</dbReference>
<dbReference type="Proteomes" id="UP000683925">
    <property type="component" value="Unassembled WGS sequence"/>
</dbReference>
<protein>
    <submittedName>
        <fullName evidence="1">Uncharacterized protein</fullName>
    </submittedName>
</protein>
<evidence type="ECO:0000313" key="2">
    <source>
        <dbReference type="Proteomes" id="UP000683925"/>
    </source>
</evidence>
<sequence>MCFFLQTIPKYYINGSIQESYQNEIFLQPKRFVTNFLQQYFVNSLSNKRLKFQEQGSKANLEYLKRAFLKKIAKTLIKEDSKMIRPRLDVSYLTDVWLMKNPIRKQINVKDEVVVSINYNNINSSINDIINQFFTKFLQTYQIQKLQQRLINDLNKSLKLSNLFKNCLNTKKSGQIRFKIINKIAASSLYQNVIFNILIDPFKVILCSYRCNIFQNKVLNKTYMKKLQYYQYIIIEANLIIFLQALKKYPSSKCYQLN</sequence>
<comment type="caution">
    <text evidence="1">The sequence shown here is derived from an EMBL/GenBank/DDBJ whole genome shotgun (WGS) entry which is preliminary data.</text>
</comment>
<name>A0A8S1YN69_PAROT</name>
<dbReference type="AlphaFoldDB" id="A0A8S1YN69"/>
<accession>A0A8S1YN69</accession>
<evidence type="ECO:0000313" key="1">
    <source>
        <dbReference type="EMBL" id="CAD8214931.1"/>
    </source>
</evidence>
<organism evidence="1 2">
    <name type="scientific">Paramecium octaurelia</name>
    <dbReference type="NCBI Taxonomy" id="43137"/>
    <lineage>
        <taxon>Eukaryota</taxon>
        <taxon>Sar</taxon>
        <taxon>Alveolata</taxon>
        <taxon>Ciliophora</taxon>
        <taxon>Intramacronucleata</taxon>
        <taxon>Oligohymenophorea</taxon>
        <taxon>Peniculida</taxon>
        <taxon>Parameciidae</taxon>
        <taxon>Paramecium</taxon>
    </lineage>
</organism>